<proteinExistence type="predicted"/>
<dbReference type="EMBL" id="HACA01026746">
    <property type="protein sequence ID" value="CDW44107.1"/>
    <property type="molecule type" value="Transcribed_RNA"/>
</dbReference>
<dbReference type="AlphaFoldDB" id="A0A0K2V1S0"/>
<reference evidence="1" key="1">
    <citation type="submission" date="2014-05" db="EMBL/GenBank/DDBJ databases">
        <authorList>
            <person name="Chronopoulou M."/>
        </authorList>
    </citation>
    <scope>NUCLEOTIDE SEQUENCE</scope>
    <source>
        <tissue evidence="1">Whole organism</tissue>
    </source>
</reference>
<protein>
    <submittedName>
        <fullName evidence="1">Uncharacterized protein</fullName>
    </submittedName>
</protein>
<accession>A0A0K2V1S0</accession>
<sequence length="66" mass="7339">MQSSCRSTSELVECEESSFMILVPPFREDLEFKDPSENEEGKDQLIELLPSHIKGDVGLDLNLGGV</sequence>
<evidence type="ECO:0000313" key="1">
    <source>
        <dbReference type="EMBL" id="CDW44107.1"/>
    </source>
</evidence>
<name>A0A0K2V1S0_LEPSM</name>
<organism evidence="1">
    <name type="scientific">Lepeophtheirus salmonis</name>
    <name type="common">Salmon louse</name>
    <name type="synonym">Caligus salmonis</name>
    <dbReference type="NCBI Taxonomy" id="72036"/>
    <lineage>
        <taxon>Eukaryota</taxon>
        <taxon>Metazoa</taxon>
        <taxon>Ecdysozoa</taxon>
        <taxon>Arthropoda</taxon>
        <taxon>Crustacea</taxon>
        <taxon>Multicrustacea</taxon>
        <taxon>Hexanauplia</taxon>
        <taxon>Copepoda</taxon>
        <taxon>Siphonostomatoida</taxon>
        <taxon>Caligidae</taxon>
        <taxon>Lepeophtheirus</taxon>
    </lineage>
</organism>